<dbReference type="PANTHER" id="PTHR47894:SF1">
    <property type="entry name" value="HTH-TYPE TRANSCRIPTIONAL REGULATOR VQSM"/>
    <property type="match status" value="1"/>
</dbReference>
<evidence type="ECO:0000259" key="2">
    <source>
        <dbReference type="PROSITE" id="PS01124"/>
    </source>
</evidence>
<dbReference type="InterPro" id="IPR032687">
    <property type="entry name" value="AraC-type_N"/>
</dbReference>
<evidence type="ECO:0000313" key="3">
    <source>
        <dbReference type="EMBL" id="UXD88773.1"/>
    </source>
</evidence>
<sequence>MPRNELTVSAVAVKDLAQALQRRGVLASAQVSADSAAEAAVAGVEINEQRQAESALRALWTEARNNSTDDALGLKIGLQVNPAARGLLARWIAHCATLGEALTTFIDHIQLLNPAERWQLLPAGDDVEIRFEFLLPYPQIAVERSMAAMLAWGAVLAGFDVADDRRLLPVRKTELARTEPADSPLFYQTFGPGICFTGAPGGVNRLWLDAALLQHPLPAADVYLRDLLAARAQQLPVFGMSAGMSSAAQANSAGQTAAKAPLSLRVLALLEQDIHKFSQIQAVCTAVHLSRSTLFRRLKSEHTSFTELLNQQRLRLARSPQAQGMNAAELAYLLGFCDSSSCYKFMRRLRSFPAGS</sequence>
<dbReference type="Pfam" id="PF12833">
    <property type="entry name" value="HTH_18"/>
    <property type="match status" value="1"/>
</dbReference>
<dbReference type="InterPro" id="IPR018060">
    <property type="entry name" value="HTH_AraC"/>
</dbReference>
<accession>A0ABY6ADX7</accession>
<keyword evidence="1" id="KW-0238">DNA-binding</keyword>
<dbReference type="Proteomes" id="UP001065322">
    <property type="component" value="Chromosome"/>
</dbReference>
<dbReference type="EMBL" id="CP054475">
    <property type="protein sequence ID" value="UXD88773.1"/>
    <property type="molecule type" value="Genomic_DNA"/>
</dbReference>
<organism evidence="3 4">
    <name type="scientific">Thalassolituus hydrocarboniclasticus</name>
    <dbReference type="NCBI Taxonomy" id="2742796"/>
    <lineage>
        <taxon>Bacteria</taxon>
        <taxon>Pseudomonadati</taxon>
        <taxon>Pseudomonadota</taxon>
        <taxon>Gammaproteobacteria</taxon>
        <taxon>Oceanospirillales</taxon>
        <taxon>Oceanospirillaceae</taxon>
        <taxon>Thalassolituus</taxon>
    </lineage>
</organism>
<reference evidence="4" key="1">
    <citation type="submission" date="2020-06" db="EMBL/GenBank/DDBJ databases">
        <title>Thalassolituus marinus alknpb1M-1, a hydrocarbon-degrading bacterium isolated from the deep-sea overlying water using an in-situ strategy from the South China Sea basin.</title>
        <authorList>
            <person name="Dong C."/>
            <person name="Chen Y."/>
            <person name="Shao Z."/>
        </authorList>
    </citation>
    <scope>NUCLEOTIDE SEQUENCE [LARGE SCALE GENOMIC DNA]</scope>
    <source>
        <strain evidence="4">alknpb1M-1</strain>
    </source>
</reference>
<name>A0ABY6ADX7_9GAMM</name>
<dbReference type="RefSeq" id="WP_260997498.1">
    <property type="nucleotide sequence ID" value="NZ_CP054475.1"/>
</dbReference>
<dbReference type="Pfam" id="PF12625">
    <property type="entry name" value="Arabinose_bd"/>
    <property type="match status" value="1"/>
</dbReference>
<dbReference type="PROSITE" id="PS01124">
    <property type="entry name" value="HTH_ARAC_FAMILY_2"/>
    <property type="match status" value="1"/>
</dbReference>
<proteinExistence type="predicted"/>
<keyword evidence="4" id="KW-1185">Reference proteome</keyword>
<feature type="domain" description="HTH araC/xylS-type" evidence="2">
    <location>
        <begin position="264"/>
        <end position="356"/>
    </location>
</feature>
<gene>
    <name evidence="3" type="ORF">HUF19_15610</name>
</gene>
<evidence type="ECO:0000256" key="1">
    <source>
        <dbReference type="ARBA" id="ARBA00023125"/>
    </source>
</evidence>
<evidence type="ECO:0000313" key="4">
    <source>
        <dbReference type="Proteomes" id="UP001065322"/>
    </source>
</evidence>
<dbReference type="Gene3D" id="1.10.10.60">
    <property type="entry name" value="Homeodomain-like"/>
    <property type="match status" value="1"/>
</dbReference>
<protein>
    <submittedName>
        <fullName evidence="3">AraC family transcriptional regulator ligand-binding domain-containing protein</fullName>
    </submittedName>
</protein>
<dbReference type="PANTHER" id="PTHR47894">
    <property type="entry name" value="HTH-TYPE TRANSCRIPTIONAL REGULATOR GADX"/>
    <property type="match status" value="1"/>
</dbReference>